<dbReference type="Gene3D" id="1.20.1250.20">
    <property type="entry name" value="MFS general substrate transporter like domains"/>
    <property type="match status" value="2"/>
</dbReference>
<dbReference type="PANTHER" id="PTHR43702">
    <property type="entry name" value="L-FUCOSE-PROTON SYMPORTER"/>
    <property type="match status" value="1"/>
</dbReference>
<comment type="similarity">
    <text evidence="3">Belongs to the major facilitator superfamily. FHS transporter (TC 2.A.1.7) family.</text>
</comment>
<accession>A0A120MYT8</accession>
<dbReference type="GO" id="GO:0005354">
    <property type="term" value="F:galactose transmembrane transporter activity"/>
    <property type="evidence" value="ECO:0007669"/>
    <property type="project" value="InterPro"/>
</dbReference>
<protein>
    <submittedName>
        <fullName evidence="8">L-fucose-proton symporter</fullName>
    </submittedName>
</protein>
<dbReference type="KEGG" id="mgot:MgSA37_01957"/>
<evidence type="ECO:0000256" key="7">
    <source>
        <dbReference type="ARBA" id="ARBA00023136"/>
    </source>
</evidence>
<dbReference type="SUPFAM" id="SSF103473">
    <property type="entry name" value="MFS general substrate transporter"/>
    <property type="match status" value="1"/>
</dbReference>
<name>A0A120MYT8_9SPHI</name>
<organism evidence="8 9">
    <name type="scientific">Mucilaginibacter gotjawali</name>
    <dbReference type="NCBI Taxonomy" id="1550579"/>
    <lineage>
        <taxon>Bacteria</taxon>
        <taxon>Pseudomonadati</taxon>
        <taxon>Bacteroidota</taxon>
        <taxon>Sphingobacteriia</taxon>
        <taxon>Sphingobacteriales</taxon>
        <taxon>Sphingobacteriaceae</taxon>
        <taxon>Mucilaginibacter</taxon>
    </lineage>
</organism>
<dbReference type="InterPro" id="IPR011701">
    <property type="entry name" value="MFS"/>
</dbReference>
<comment type="function">
    <text evidence="1">Intake of glucose and galactose.</text>
</comment>
<dbReference type="OrthoDB" id="9786665at2"/>
<gene>
    <name evidence="8" type="primary">fucP_4</name>
    <name evidence="8" type="ORF">MgSA37_01957</name>
</gene>
<evidence type="ECO:0000256" key="2">
    <source>
        <dbReference type="ARBA" id="ARBA00004429"/>
    </source>
</evidence>
<dbReference type="Proteomes" id="UP000218263">
    <property type="component" value="Chromosome"/>
</dbReference>
<dbReference type="GO" id="GO:0055056">
    <property type="term" value="F:D-glucose transmembrane transporter activity"/>
    <property type="evidence" value="ECO:0007669"/>
    <property type="project" value="InterPro"/>
</dbReference>
<keyword evidence="5" id="KW-0812">Transmembrane</keyword>
<proteinExistence type="inferred from homology"/>
<evidence type="ECO:0000256" key="1">
    <source>
        <dbReference type="ARBA" id="ARBA00003321"/>
    </source>
</evidence>
<evidence type="ECO:0000256" key="3">
    <source>
        <dbReference type="ARBA" id="ARBA00009120"/>
    </source>
</evidence>
<sequence length="439" mass="47395">MTTIASPKPPTAQNKSSKAIVIIGILFFIFGFATWMNSVLIPYLKLACELNNFQAYFVTFAFYISYFVMAIPSAMVLKVTGFKKGMAIGLAVMALGALIFIPAALERTYLLFLLGLFVMGTGLAILQTASNPYIVILGPPESAAKRISIMGICNKVAGAIAPIVLGSIVLGDADNLKLRLKTMPIAEKTQQLNELASRVIPPYIVIVVILLLLTVFIFFSGLPEIDTDHEDETVAIANTHKTSVFQFPYLVLGVLTLFLYVGAEVLAGDSIINYGAGQGIPLSTAKFFTTCTLIGMIAGYLVGIFCIPKYFTQQFALKVSAILGVIFTLGALFAKGYFSVFFIALLGLANSLMWPAIWPMAIIGLGKFTKIGSSLMIMAIAGGALIPLAYGRIADKTSLQQAYWILVPIYIFILYYSVKGYKAGRAPVEPAGKLYPVAE</sequence>
<dbReference type="RefSeq" id="WP_096351486.1">
    <property type="nucleotide sequence ID" value="NZ_AP017313.1"/>
</dbReference>
<keyword evidence="9" id="KW-1185">Reference proteome</keyword>
<dbReference type="Pfam" id="PF07690">
    <property type="entry name" value="MFS_1"/>
    <property type="match status" value="1"/>
</dbReference>
<keyword evidence="7" id="KW-0472">Membrane</keyword>
<dbReference type="NCBIfam" id="TIGR01272">
    <property type="entry name" value="gluP"/>
    <property type="match status" value="1"/>
</dbReference>
<dbReference type="PANTHER" id="PTHR43702:SF12">
    <property type="entry name" value="N-ACETYL GLUCOSAMINE TRANSPORTER NAGP"/>
    <property type="match status" value="1"/>
</dbReference>
<evidence type="ECO:0000256" key="4">
    <source>
        <dbReference type="ARBA" id="ARBA00022475"/>
    </source>
</evidence>
<dbReference type="InterPro" id="IPR036259">
    <property type="entry name" value="MFS_trans_sf"/>
</dbReference>
<evidence type="ECO:0000313" key="9">
    <source>
        <dbReference type="Proteomes" id="UP000218263"/>
    </source>
</evidence>
<evidence type="ECO:0000256" key="5">
    <source>
        <dbReference type="ARBA" id="ARBA00022692"/>
    </source>
</evidence>
<dbReference type="AlphaFoldDB" id="A0A120MYT8"/>
<dbReference type="GO" id="GO:0005886">
    <property type="term" value="C:plasma membrane"/>
    <property type="evidence" value="ECO:0007669"/>
    <property type="project" value="UniProtKB-SubCell"/>
</dbReference>
<dbReference type="PROSITE" id="PS50850">
    <property type="entry name" value="MFS"/>
    <property type="match status" value="1"/>
</dbReference>
<evidence type="ECO:0000313" key="8">
    <source>
        <dbReference type="EMBL" id="BAU53786.1"/>
    </source>
</evidence>
<dbReference type="InterPro" id="IPR005964">
    <property type="entry name" value="Glc/Gal_transptr_bac"/>
</dbReference>
<evidence type="ECO:0000256" key="6">
    <source>
        <dbReference type="ARBA" id="ARBA00022989"/>
    </source>
</evidence>
<comment type="subcellular location">
    <subcellularLocation>
        <location evidence="2">Cell inner membrane</location>
        <topology evidence="2">Multi-pass membrane protein</topology>
    </subcellularLocation>
</comment>
<keyword evidence="4" id="KW-1003">Cell membrane</keyword>
<dbReference type="GO" id="GO:1904659">
    <property type="term" value="P:D-glucose transmembrane transport"/>
    <property type="evidence" value="ECO:0007669"/>
    <property type="project" value="InterPro"/>
</dbReference>
<dbReference type="InterPro" id="IPR050375">
    <property type="entry name" value="MFS_TsgA-like"/>
</dbReference>
<dbReference type="InterPro" id="IPR020846">
    <property type="entry name" value="MFS_dom"/>
</dbReference>
<dbReference type="EMBL" id="AP017313">
    <property type="protein sequence ID" value="BAU53786.1"/>
    <property type="molecule type" value="Genomic_DNA"/>
</dbReference>
<keyword evidence="6" id="KW-1133">Transmembrane helix</keyword>
<dbReference type="CDD" id="cd17394">
    <property type="entry name" value="MFS_FucP_like"/>
    <property type="match status" value="1"/>
</dbReference>
<reference evidence="8 9" key="1">
    <citation type="submission" date="2015-12" db="EMBL/GenBank/DDBJ databases">
        <title>Genome sequence of Mucilaginibacter gotjawali.</title>
        <authorList>
            <person name="Lee J.S."/>
            <person name="Lee K.C."/>
            <person name="Kim K.K."/>
            <person name="Lee B.W."/>
        </authorList>
    </citation>
    <scope>NUCLEOTIDE SEQUENCE [LARGE SCALE GENOMIC DNA]</scope>
    <source>
        <strain evidence="8 9">SA3-7</strain>
    </source>
</reference>